<feature type="region of interest" description="Disordered" evidence="2">
    <location>
        <begin position="1"/>
        <end position="37"/>
    </location>
</feature>
<evidence type="ECO:0000256" key="1">
    <source>
        <dbReference type="SAM" id="Coils"/>
    </source>
</evidence>
<evidence type="ECO:0000313" key="4">
    <source>
        <dbReference type="Proteomes" id="UP000176005"/>
    </source>
</evidence>
<dbReference type="Proteomes" id="UP000176005">
    <property type="component" value="Unassembled WGS sequence"/>
</dbReference>
<comment type="caution">
    <text evidence="3">The sequence shown here is derived from an EMBL/GenBank/DDBJ whole genome shotgun (WGS) entry which is preliminary data.</text>
</comment>
<feature type="coiled-coil region" evidence="1">
    <location>
        <begin position="195"/>
        <end position="225"/>
    </location>
</feature>
<dbReference type="RefSeq" id="WP_141747480.1">
    <property type="nucleotide sequence ID" value="NZ_LJGW01000107.1"/>
</dbReference>
<evidence type="ECO:0000313" key="3">
    <source>
        <dbReference type="EMBL" id="OEV12989.1"/>
    </source>
</evidence>
<reference evidence="3 4" key="1">
    <citation type="journal article" date="2016" name="Front. Microbiol.">
        <title>Comparative Genomics Analysis of Streptomyces Species Reveals Their Adaptation to the Marine Environment and Their Diversity at the Genomic Level.</title>
        <authorList>
            <person name="Tian X."/>
            <person name="Zhang Z."/>
            <person name="Yang T."/>
            <person name="Chen M."/>
            <person name="Li J."/>
            <person name="Chen F."/>
            <person name="Yang J."/>
            <person name="Li W."/>
            <person name="Zhang B."/>
            <person name="Zhang Z."/>
            <person name="Wu J."/>
            <person name="Zhang C."/>
            <person name="Long L."/>
            <person name="Xiao J."/>
        </authorList>
    </citation>
    <scope>NUCLEOTIDE SEQUENCE [LARGE SCALE GENOMIC DNA]</scope>
    <source>
        <strain evidence="3 4">SCSIO 10429</strain>
    </source>
</reference>
<keyword evidence="1" id="KW-0175">Coiled coil</keyword>
<evidence type="ECO:0000256" key="2">
    <source>
        <dbReference type="SAM" id="MobiDB-lite"/>
    </source>
</evidence>
<organism evidence="3 4">
    <name type="scientific">Streptomyces nanshensis</name>
    <dbReference type="NCBI Taxonomy" id="518642"/>
    <lineage>
        <taxon>Bacteria</taxon>
        <taxon>Bacillati</taxon>
        <taxon>Actinomycetota</taxon>
        <taxon>Actinomycetes</taxon>
        <taxon>Kitasatosporales</taxon>
        <taxon>Streptomycetaceae</taxon>
        <taxon>Streptomyces</taxon>
    </lineage>
</organism>
<gene>
    <name evidence="3" type="ORF">AN218_05625</name>
</gene>
<dbReference type="EMBL" id="LJGW01000107">
    <property type="protein sequence ID" value="OEV12989.1"/>
    <property type="molecule type" value="Genomic_DNA"/>
</dbReference>
<dbReference type="AlphaFoldDB" id="A0A1E7L9V8"/>
<protein>
    <submittedName>
        <fullName evidence="3">Uncharacterized protein</fullName>
    </submittedName>
</protein>
<sequence length="288" mass="31126">MSPPRTPSGGTGRPRRRPSEPDGFDPTAPLTSARPTVGDVDVAALLRDLVALHEKGGDPYVHRMPEPEPDLALGVLRHAKVHNHRLRPAAVRKQAALIRTKLWRHLEERAPVEQSAGAEDALDAGAELAELAEPLALSSNEPADKRKVKGAVHNKLKRLKGAALGTDADGRPLRLTPQAVRAAEESYAKAERAALARTRAALAEQEAVRARARELLARREQIEANDTADEYGELWAAFWLEHIATLLRGPDGEEDSEPSETRQTALASAVDALTRHLGKTKPVAGGEP</sequence>
<name>A0A1E7L9V8_9ACTN</name>
<proteinExistence type="predicted"/>
<accession>A0A1E7L9V8</accession>
<keyword evidence="4" id="KW-1185">Reference proteome</keyword>